<feature type="signal peptide" evidence="12">
    <location>
        <begin position="1"/>
        <end position="37"/>
    </location>
</feature>
<feature type="domain" description="Peptidase S8/S53" evidence="13">
    <location>
        <begin position="175"/>
        <end position="604"/>
    </location>
</feature>
<dbReference type="InterPro" id="IPR036852">
    <property type="entry name" value="Peptidase_S8/S53_dom_sf"/>
</dbReference>
<evidence type="ECO:0000313" key="17">
    <source>
        <dbReference type="Proteomes" id="UP000222106"/>
    </source>
</evidence>
<keyword evidence="5 12" id="KW-0732">Signal</keyword>
<keyword evidence="2" id="KW-0134">Cell wall</keyword>
<reference evidence="16 17" key="1">
    <citation type="submission" date="2017-10" db="EMBL/GenBank/DDBJ databases">
        <title>Sequencing the genomes of 1000 actinobacteria strains.</title>
        <authorList>
            <person name="Klenk H.-P."/>
        </authorList>
    </citation>
    <scope>NUCLEOTIDE SEQUENCE [LARGE SCALE GENOMIC DNA]</scope>
    <source>
        <strain evidence="16 17">DSM 21838</strain>
    </source>
</reference>
<dbReference type="InterPro" id="IPR015500">
    <property type="entry name" value="Peptidase_S8_subtilisin-rel"/>
</dbReference>
<feature type="active site" description="Charge relay system" evidence="8 9">
    <location>
        <position position="244"/>
    </location>
</feature>
<dbReference type="GO" id="GO:0004252">
    <property type="term" value="F:serine-type endopeptidase activity"/>
    <property type="evidence" value="ECO:0007669"/>
    <property type="project" value="UniProtKB-UniRule"/>
</dbReference>
<evidence type="ECO:0000256" key="10">
    <source>
        <dbReference type="RuleBase" id="RU003355"/>
    </source>
</evidence>
<evidence type="ECO:0000256" key="5">
    <source>
        <dbReference type="ARBA" id="ARBA00022729"/>
    </source>
</evidence>
<evidence type="ECO:0000313" key="16">
    <source>
        <dbReference type="EMBL" id="PFG39593.1"/>
    </source>
</evidence>
<dbReference type="Proteomes" id="UP000222106">
    <property type="component" value="Unassembled WGS sequence"/>
</dbReference>
<dbReference type="Gene3D" id="3.50.30.30">
    <property type="match status" value="1"/>
</dbReference>
<dbReference type="RefSeq" id="WP_098483671.1">
    <property type="nucleotide sequence ID" value="NZ_PDJI01000004.1"/>
</dbReference>
<dbReference type="Pfam" id="PF00082">
    <property type="entry name" value="Peptidase_S8"/>
    <property type="match status" value="1"/>
</dbReference>
<evidence type="ECO:0000256" key="8">
    <source>
        <dbReference type="PIRSR" id="PIRSR615500-1"/>
    </source>
</evidence>
<accession>A0A2A9ELB9</accession>
<evidence type="ECO:0000256" key="9">
    <source>
        <dbReference type="PROSITE-ProRule" id="PRU01240"/>
    </source>
</evidence>
<organism evidence="16 17">
    <name type="scientific">Georgenia soli</name>
    <dbReference type="NCBI Taxonomy" id="638953"/>
    <lineage>
        <taxon>Bacteria</taxon>
        <taxon>Bacillati</taxon>
        <taxon>Actinomycetota</taxon>
        <taxon>Actinomycetes</taxon>
        <taxon>Micrococcales</taxon>
        <taxon>Bogoriellaceae</taxon>
        <taxon>Georgenia</taxon>
    </lineage>
</organism>
<dbReference type="PROSITE" id="PS51892">
    <property type="entry name" value="SUBTILASE"/>
    <property type="match status" value="1"/>
</dbReference>
<keyword evidence="17" id="KW-1185">Reference proteome</keyword>
<comment type="caution">
    <text evidence="16">The sequence shown here is derived from an EMBL/GenBank/DDBJ whole genome shotgun (WGS) entry which is preliminary data.</text>
</comment>
<dbReference type="GO" id="GO:0006508">
    <property type="term" value="P:proteolysis"/>
    <property type="evidence" value="ECO:0007669"/>
    <property type="project" value="UniProtKB-KW"/>
</dbReference>
<dbReference type="PRINTS" id="PR00723">
    <property type="entry name" value="SUBTILISIN"/>
</dbReference>
<evidence type="ECO:0000256" key="12">
    <source>
        <dbReference type="SAM" id="SignalP"/>
    </source>
</evidence>
<dbReference type="InterPro" id="IPR003137">
    <property type="entry name" value="PA_domain"/>
</dbReference>
<dbReference type="SUPFAM" id="SSF52743">
    <property type="entry name" value="Subtilisin-like"/>
    <property type="match status" value="1"/>
</dbReference>
<dbReference type="GO" id="GO:0005615">
    <property type="term" value="C:extracellular space"/>
    <property type="evidence" value="ECO:0007669"/>
    <property type="project" value="TreeGrafter"/>
</dbReference>
<dbReference type="InterPro" id="IPR046450">
    <property type="entry name" value="PA_dom_sf"/>
</dbReference>
<feature type="domain" description="C5a peptidase/Subtilisin-like protease SBT2-like Fn3-like" evidence="15">
    <location>
        <begin position="637"/>
        <end position="739"/>
    </location>
</feature>
<dbReference type="EMBL" id="PDJI01000004">
    <property type="protein sequence ID" value="PFG39593.1"/>
    <property type="molecule type" value="Genomic_DNA"/>
</dbReference>
<dbReference type="InterPro" id="IPR023828">
    <property type="entry name" value="Peptidase_S8_Ser-AS"/>
</dbReference>
<dbReference type="InterPro" id="IPR023827">
    <property type="entry name" value="Peptidase_S8_Asp-AS"/>
</dbReference>
<gene>
    <name evidence="16" type="ORF">ATJ97_2104</name>
</gene>
<evidence type="ECO:0000256" key="7">
    <source>
        <dbReference type="ARBA" id="ARBA00022825"/>
    </source>
</evidence>
<evidence type="ECO:0000256" key="6">
    <source>
        <dbReference type="ARBA" id="ARBA00022801"/>
    </source>
</evidence>
<keyword evidence="6 9" id="KW-0378">Hydrolase</keyword>
<keyword evidence="4 9" id="KW-0645">Protease</keyword>
<feature type="active site" description="Charge relay system" evidence="8 9">
    <location>
        <position position="184"/>
    </location>
</feature>
<evidence type="ECO:0000256" key="11">
    <source>
        <dbReference type="SAM" id="MobiDB-lite"/>
    </source>
</evidence>
<sequence length="895" mass="90606">MTRSSRRRDPRRLPARIGACLTGAALLGAAAVLPATAAPDAPEPLATTTDRTVPQAPTPQPAVSGRWFVEVGGKPTARGGSARAADRAQDAVVSRAASQGLDLKVRERFSTTWNGISVEVADDEVGVLREVAGVVDVFPVYTVERPAEPVAAPELASALAMTGADVAQSELGLTGEGVKVGVIDSGIDYDHPDFGGTGRNGTTTFPTARVAYGYDFVGDAYDASASGDAAVPKPDTLPDDCGGHGTHVAGIVGASGDAAAGGVVGVAPGATLGAYRVFGCSGSSDTEVILAAMERAADDGMDVVNMSLGASYVTWPSYPTAVAADTMVDRGVVMVISQGNEGDMGTFSGGAPSVSDKAISVASFENTLVTSPALTLDSGETVGYATATGAPPAPTSGSLEVVAPAPHPDGPVPADSPLLGCTPVEGVAGQALLVSRGTCSFHQKAVAAQEAGAAALIIYNNVPGMINATVEGATPITIPVVTVSLESGLAIQGALADGAATLTWTEETTQTVNPAGGLVSDFSSYGLSADLTLKPDLGAPGGQIYSTYPLEEGAYASISGTSMAAPHVAGSVALLLQARPDLSPAQVRDVLQNSADRQVWSGNPGLGLLEPVHRQGAGLLDIDDAILATTAVSPGKISLGESETGPVTTTLTLTNDSDAAVTYAIGSDSGIATAGSSLLPGFYLGEAVVDAPASVTVPAGGSASVDVTVTAPDPEGLPGFVYGGWVTFTSGDDELVVPFAGLAGDYQDVTVLTDYPGLPLPALGAAVDGELYTLDGGHTYSMTGDDVPYVVYRLDYPVSDLRLDVYRATADGKKGAPVHPRFHTALSTGELGRSQTLDFVGWDGTTPLSSGNDKLRTLPDGDYVVVVTAVKALGDPRNPDHVETWTSPAFTIGRD</sequence>
<dbReference type="PANTHER" id="PTHR43806:SF66">
    <property type="entry name" value="SERIN ENDOPEPTIDASE"/>
    <property type="match status" value="1"/>
</dbReference>
<dbReference type="SUPFAM" id="SSF52025">
    <property type="entry name" value="PA domain"/>
    <property type="match status" value="1"/>
</dbReference>
<feature type="active site" description="Charge relay system" evidence="8 9">
    <location>
        <position position="562"/>
    </location>
</feature>
<dbReference type="OrthoDB" id="614750at2"/>
<evidence type="ECO:0000259" key="14">
    <source>
        <dbReference type="Pfam" id="PF02225"/>
    </source>
</evidence>
<feature type="chain" id="PRO_5018200573" evidence="12">
    <location>
        <begin position="38"/>
        <end position="895"/>
    </location>
</feature>
<dbReference type="GO" id="GO:0016020">
    <property type="term" value="C:membrane"/>
    <property type="evidence" value="ECO:0007669"/>
    <property type="project" value="InterPro"/>
</dbReference>
<evidence type="ECO:0000256" key="1">
    <source>
        <dbReference type="ARBA" id="ARBA00011073"/>
    </source>
</evidence>
<name>A0A2A9ELB9_9MICO</name>
<dbReference type="InterPro" id="IPR050131">
    <property type="entry name" value="Peptidase_S8_subtilisin-like"/>
</dbReference>
<keyword evidence="3" id="KW-0964">Secreted</keyword>
<dbReference type="Pfam" id="PF02225">
    <property type="entry name" value="PA"/>
    <property type="match status" value="1"/>
</dbReference>
<dbReference type="PROSITE" id="PS00136">
    <property type="entry name" value="SUBTILASE_ASP"/>
    <property type="match status" value="1"/>
</dbReference>
<feature type="domain" description="PA" evidence="14">
    <location>
        <begin position="417"/>
        <end position="491"/>
    </location>
</feature>
<dbReference type="PROSITE" id="PS00138">
    <property type="entry name" value="SUBTILASE_SER"/>
    <property type="match status" value="1"/>
</dbReference>
<dbReference type="InterPro" id="IPR000209">
    <property type="entry name" value="Peptidase_S8/S53_dom"/>
</dbReference>
<evidence type="ECO:0000256" key="2">
    <source>
        <dbReference type="ARBA" id="ARBA00022512"/>
    </source>
</evidence>
<dbReference type="AlphaFoldDB" id="A0A2A9ELB9"/>
<protein>
    <submittedName>
        <fullName evidence="16">Fn3 domain-containing protein</fullName>
    </submittedName>
</protein>
<dbReference type="PANTHER" id="PTHR43806">
    <property type="entry name" value="PEPTIDASE S8"/>
    <property type="match status" value="1"/>
</dbReference>
<evidence type="ECO:0000256" key="4">
    <source>
        <dbReference type="ARBA" id="ARBA00022670"/>
    </source>
</evidence>
<comment type="similarity">
    <text evidence="1 9 10">Belongs to the peptidase S8 family.</text>
</comment>
<dbReference type="Pfam" id="PF06280">
    <property type="entry name" value="fn3_5"/>
    <property type="match status" value="1"/>
</dbReference>
<feature type="region of interest" description="Disordered" evidence="11">
    <location>
        <begin position="41"/>
        <end position="62"/>
    </location>
</feature>
<dbReference type="Gene3D" id="3.40.50.200">
    <property type="entry name" value="Peptidase S8/S53 domain"/>
    <property type="match status" value="1"/>
</dbReference>
<dbReference type="InterPro" id="IPR010435">
    <property type="entry name" value="C5a/SBT2-like_Fn3"/>
</dbReference>
<evidence type="ECO:0000259" key="13">
    <source>
        <dbReference type="Pfam" id="PF00082"/>
    </source>
</evidence>
<dbReference type="PROSITE" id="PS00137">
    <property type="entry name" value="SUBTILASE_HIS"/>
    <property type="match status" value="1"/>
</dbReference>
<keyword evidence="7 9" id="KW-0720">Serine protease</keyword>
<dbReference type="InterPro" id="IPR022398">
    <property type="entry name" value="Peptidase_S8_His-AS"/>
</dbReference>
<evidence type="ECO:0000256" key="3">
    <source>
        <dbReference type="ARBA" id="ARBA00022525"/>
    </source>
</evidence>
<evidence type="ECO:0000259" key="15">
    <source>
        <dbReference type="Pfam" id="PF06280"/>
    </source>
</evidence>
<proteinExistence type="inferred from homology"/>
<dbReference type="Gene3D" id="2.60.40.1710">
    <property type="entry name" value="Subtilisin-like superfamily"/>
    <property type="match status" value="1"/>
</dbReference>